<keyword evidence="2" id="KW-0520">NAD</keyword>
<dbReference type="InterPro" id="IPR036291">
    <property type="entry name" value="NAD(P)-bd_dom_sf"/>
</dbReference>
<dbReference type="PANTHER" id="PTHR43333">
    <property type="entry name" value="2-HACID_DH_C DOMAIN-CONTAINING PROTEIN"/>
    <property type="match status" value="1"/>
</dbReference>
<dbReference type="Pfam" id="PF02826">
    <property type="entry name" value="2-Hacid_dh_C"/>
    <property type="match status" value="1"/>
</dbReference>
<dbReference type="RefSeq" id="WP_172154441.1">
    <property type="nucleotide sequence ID" value="NZ_CP053564.1"/>
</dbReference>
<evidence type="ECO:0000259" key="3">
    <source>
        <dbReference type="Pfam" id="PF02826"/>
    </source>
</evidence>
<evidence type="ECO:0000313" key="4">
    <source>
        <dbReference type="EMBL" id="QJY44941.1"/>
    </source>
</evidence>
<dbReference type="Gene3D" id="3.40.50.720">
    <property type="entry name" value="NAD(P)-binding Rossmann-like Domain"/>
    <property type="match status" value="2"/>
</dbReference>
<name>A0A6M6JEQ5_9PSEU</name>
<dbReference type="AlphaFoldDB" id="A0A6M6JEQ5"/>
<proteinExistence type="predicted"/>
<dbReference type="SUPFAM" id="SSF51735">
    <property type="entry name" value="NAD(P)-binding Rossmann-fold domains"/>
    <property type="match status" value="1"/>
</dbReference>
<feature type="domain" description="D-isomer specific 2-hydroxyacid dehydrogenase NAD-binding" evidence="3">
    <location>
        <begin position="110"/>
        <end position="277"/>
    </location>
</feature>
<gene>
    <name evidence="4" type="ORF">HOP40_03080</name>
</gene>
<sequence>MPVSADQGHEPVITILHSDDRPKHLDGPNVRFVTDETLTAALPGTEVLLVWDFTSTAVRDAWPAADSLRWVHTASAGVDRLTFPALLGSDVVLTNSRGVFDVPMAEYVTGLVIAMAKDLAGTLDAQSRREWRHRESERVGGRTAVVVGSGPIGRATATMLSAVGMTVELVGRRAGEGVHAIDALPGLLPRAEWLVLAAPLTDSTRGMLDAAAIRLLPPRARVVNVGRGALIVQDDLVAALRDGHLAGAALDVFEREPLPADSPLWDLPGVIVSPHMSGDILGWRDELEALFVANLDRFRVGEPLENVVDKTLGFVTSGELASPPTRTGSAR</sequence>
<evidence type="ECO:0000313" key="5">
    <source>
        <dbReference type="Proteomes" id="UP000505377"/>
    </source>
</evidence>
<keyword evidence="5" id="KW-1185">Reference proteome</keyword>
<dbReference type="GO" id="GO:0016616">
    <property type="term" value="F:oxidoreductase activity, acting on the CH-OH group of donors, NAD or NADP as acceptor"/>
    <property type="evidence" value="ECO:0007669"/>
    <property type="project" value="InterPro"/>
</dbReference>
<dbReference type="Proteomes" id="UP000505377">
    <property type="component" value="Chromosome"/>
</dbReference>
<dbReference type="CDD" id="cd05300">
    <property type="entry name" value="2-Hacid_dh_1"/>
    <property type="match status" value="1"/>
</dbReference>
<dbReference type="GO" id="GO:0051287">
    <property type="term" value="F:NAD binding"/>
    <property type="evidence" value="ECO:0007669"/>
    <property type="project" value="InterPro"/>
</dbReference>
<organism evidence="4 5">
    <name type="scientific">Pseudonocardia broussonetiae</name>
    <dbReference type="NCBI Taxonomy" id="2736640"/>
    <lineage>
        <taxon>Bacteria</taxon>
        <taxon>Bacillati</taxon>
        <taxon>Actinomycetota</taxon>
        <taxon>Actinomycetes</taxon>
        <taxon>Pseudonocardiales</taxon>
        <taxon>Pseudonocardiaceae</taxon>
        <taxon>Pseudonocardia</taxon>
    </lineage>
</organism>
<accession>A0A6M6JEQ5</accession>
<reference evidence="4 5" key="1">
    <citation type="submission" date="2020-05" db="EMBL/GenBank/DDBJ databases">
        <authorList>
            <person name="Mo P."/>
        </authorList>
    </citation>
    <scope>NUCLEOTIDE SEQUENCE [LARGE SCALE GENOMIC DNA]</scope>
    <source>
        <strain evidence="4 5">Gen01</strain>
    </source>
</reference>
<protein>
    <submittedName>
        <fullName evidence="4">D-2-hydroxyacid dehydrogenase</fullName>
    </submittedName>
</protein>
<evidence type="ECO:0000256" key="2">
    <source>
        <dbReference type="ARBA" id="ARBA00023027"/>
    </source>
</evidence>
<dbReference type="SUPFAM" id="SSF52283">
    <property type="entry name" value="Formate/glycerate dehydrogenase catalytic domain-like"/>
    <property type="match status" value="1"/>
</dbReference>
<dbReference type="PANTHER" id="PTHR43333:SF1">
    <property type="entry name" value="D-ISOMER SPECIFIC 2-HYDROXYACID DEHYDROGENASE NAD-BINDING DOMAIN-CONTAINING PROTEIN"/>
    <property type="match status" value="1"/>
</dbReference>
<dbReference type="EMBL" id="CP053564">
    <property type="protein sequence ID" value="QJY44941.1"/>
    <property type="molecule type" value="Genomic_DNA"/>
</dbReference>
<evidence type="ECO:0000256" key="1">
    <source>
        <dbReference type="ARBA" id="ARBA00023002"/>
    </source>
</evidence>
<dbReference type="KEGG" id="pbro:HOP40_03080"/>
<keyword evidence="1" id="KW-0560">Oxidoreductase</keyword>
<dbReference type="InterPro" id="IPR006140">
    <property type="entry name" value="D-isomer_DH_NAD-bd"/>
</dbReference>